<dbReference type="Pfam" id="PF01850">
    <property type="entry name" value="PIN"/>
    <property type="match status" value="1"/>
</dbReference>
<gene>
    <name evidence="2" type="ORF">BECKDK2373B_GA0170837_10105</name>
    <name evidence="3" type="ORF">BECKDK2373C_GA0170839_105625</name>
</gene>
<name>A0A450S0S3_9GAMM</name>
<evidence type="ECO:0000313" key="3">
    <source>
        <dbReference type="EMBL" id="VFJ56971.1"/>
    </source>
</evidence>
<dbReference type="AlphaFoldDB" id="A0A450S0S3"/>
<accession>A0A450S0S3</accession>
<proteinExistence type="predicted"/>
<feature type="domain" description="PIN" evidence="1">
    <location>
        <begin position="3"/>
        <end position="127"/>
    </location>
</feature>
<reference evidence="2" key="1">
    <citation type="submission" date="2019-02" db="EMBL/GenBank/DDBJ databases">
        <authorList>
            <person name="Gruber-Vodicka R. H."/>
            <person name="Seah K. B. B."/>
        </authorList>
    </citation>
    <scope>NUCLEOTIDE SEQUENCE</scope>
    <source>
        <strain evidence="3">BECK_DK161</strain>
        <strain evidence="2">BECK_DK47</strain>
    </source>
</reference>
<evidence type="ECO:0000259" key="1">
    <source>
        <dbReference type="Pfam" id="PF01850"/>
    </source>
</evidence>
<dbReference type="EMBL" id="CAADEX010000010">
    <property type="protein sequence ID" value="VFJ45248.1"/>
    <property type="molecule type" value="Genomic_DNA"/>
</dbReference>
<organism evidence="2">
    <name type="scientific">Candidatus Kentrum sp. DK</name>
    <dbReference type="NCBI Taxonomy" id="2126562"/>
    <lineage>
        <taxon>Bacteria</taxon>
        <taxon>Pseudomonadati</taxon>
        <taxon>Pseudomonadota</taxon>
        <taxon>Gammaproteobacteria</taxon>
        <taxon>Candidatus Kentrum</taxon>
    </lineage>
</organism>
<dbReference type="InterPro" id="IPR002716">
    <property type="entry name" value="PIN_dom"/>
</dbReference>
<dbReference type="CDD" id="cd09874">
    <property type="entry name" value="PIN_MT3492-like"/>
    <property type="match status" value="1"/>
</dbReference>
<dbReference type="SUPFAM" id="SSF88723">
    <property type="entry name" value="PIN domain-like"/>
    <property type="match status" value="1"/>
</dbReference>
<sequence length="140" mass="15712">MKVFFDSSAFVKRFVEEAGSREVDNYCEQASSLGLSILCIPEMASALNRKRREGDLTKGDYRQIKTQIGKDVEDVQIIDLTPEVTQGAVRLLERHVLRSLDALHIACALEWEADLFVSSDKRQAQASRDSGLDVRCIQHG</sequence>
<protein>
    <recommendedName>
        <fullName evidence="1">PIN domain-containing protein</fullName>
    </recommendedName>
</protein>
<dbReference type="EMBL" id="CAADEY010000056">
    <property type="protein sequence ID" value="VFJ56971.1"/>
    <property type="molecule type" value="Genomic_DNA"/>
</dbReference>
<dbReference type="InterPro" id="IPR051619">
    <property type="entry name" value="TypeII_TA_RNase_PINc/VapC"/>
</dbReference>
<dbReference type="Gene3D" id="3.40.50.1010">
    <property type="entry name" value="5'-nuclease"/>
    <property type="match status" value="1"/>
</dbReference>
<dbReference type="PANTHER" id="PTHR35901:SF1">
    <property type="entry name" value="EXONUCLEASE VAPC9"/>
    <property type="match status" value="1"/>
</dbReference>
<evidence type="ECO:0000313" key="2">
    <source>
        <dbReference type="EMBL" id="VFJ45248.1"/>
    </source>
</evidence>
<dbReference type="PANTHER" id="PTHR35901">
    <property type="entry name" value="RIBONUCLEASE VAPC3"/>
    <property type="match status" value="1"/>
</dbReference>
<dbReference type="InterPro" id="IPR029060">
    <property type="entry name" value="PIN-like_dom_sf"/>
</dbReference>